<protein>
    <submittedName>
        <fullName evidence="2">RimK/LysX family protein</fullName>
    </submittedName>
</protein>
<dbReference type="PANTHER" id="PTHR38037:SF2">
    <property type="entry name" value="ATP-DEPENDENT ZINC PROTEASE DOMAIN-CONTAINING PROTEIN-RELATED"/>
    <property type="match status" value="1"/>
</dbReference>
<keyword evidence="3" id="KW-1185">Reference proteome</keyword>
<name>A0ABV0BNU1_9SPHI</name>
<proteinExistence type="predicted"/>
<sequence length="144" mass="16951">MKDKLIVGWKESLDLPELGIFNIEAKVDTGAGSSVLHCESYEIKIIENQKWIICHIIVNFKTRELRIFKFPVYREKIVKSSFGQKEKRYYILTKAKLYNQFFEIKLSFRNRSSMRYPMLLGKSFLSKRFIVDVSRSNLSQKSVG</sequence>
<evidence type="ECO:0000313" key="3">
    <source>
        <dbReference type="Proteomes" id="UP001409291"/>
    </source>
</evidence>
<accession>A0ABV0BNU1</accession>
<feature type="domain" description="Retropepsin-like aspartic endopeptidase" evidence="1">
    <location>
        <begin position="6"/>
        <end position="141"/>
    </location>
</feature>
<dbReference type="Pfam" id="PF05618">
    <property type="entry name" value="Zn_protease"/>
    <property type="match status" value="1"/>
</dbReference>
<evidence type="ECO:0000259" key="1">
    <source>
        <dbReference type="Pfam" id="PF05618"/>
    </source>
</evidence>
<dbReference type="RefSeq" id="WP_021192272.1">
    <property type="nucleotide sequence ID" value="NZ_JAOQNK010000001.1"/>
</dbReference>
<dbReference type="InterPro" id="IPR008503">
    <property type="entry name" value="Asp_endopeptidase"/>
</dbReference>
<dbReference type="SUPFAM" id="SSF50630">
    <property type="entry name" value="Acid proteases"/>
    <property type="match status" value="1"/>
</dbReference>
<dbReference type="Gene3D" id="2.40.70.10">
    <property type="entry name" value="Acid Proteases"/>
    <property type="match status" value="1"/>
</dbReference>
<dbReference type="EMBL" id="JBDJNQ010000001">
    <property type="protein sequence ID" value="MEN5376159.1"/>
    <property type="molecule type" value="Genomic_DNA"/>
</dbReference>
<dbReference type="InterPro" id="IPR021109">
    <property type="entry name" value="Peptidase_aspartic_dom_sf"/>
</dbReference>
<gene>
    <name evidence="2" type="ORF">ABE541_02695</name>
</gene>
<dbReference type="PANTHER" id="PTHR38037">
    <property type="entry name" value="ZN_PROTEASE DOMAIN-CONTAINING PROTEIN"/>
    <property type="match status" value="1"/>
</dbReference>
<comment type="caution">
    <text evidence="2">The sequence shown here is derived from an EMBL/GenBank/DDBJ whole genome shotgun (WGS) entry which is preliminary data.</text>
</comment>
<organism evidence="2 3">
    <name type="scientific">Sphingobacterium kitahiroshimense</name>
    <dbReference type="NCBI Taxonomy" id="470446"/>
    <lineage>
        <taxon>Bacteria</taxon>
        <taxon>Pseudomonadati</taxon>
        <taxon>Bacteroidota</taxon>
        <taxon>Sphingobacteriia</taxon>
        <taxon>Sphingobacteriales</taxon>
        <taxon>Sphingobacteriaceae</taxon>
        <taxon>Sphingobacterium</taxon>
    </lineage>
</organism>
<dbReference type="Proteomes" id="UP001409291">
    <property type="component" value="Unassembled WGS sequence"/>
</dbReference>
<reference evidence="2 3" key="1">
    <citation type="submission" date="2024-04" db="EMBL/GenBank/DDBJ databases">
        <title>WGS of bacteria from Torrens River.</title>
        <authorList>
            <person name="Wyrsch E.R."/>
            <person name="Drigo B."/>
        </authorList>
    </citation>
    <scope>NUCLEOTIDE SEQUENCE [LARGE SCALE GENOMIC DNA]</scope>
    <source>
        <strain evidence="2 3">TWI391</strain>
    </source>
</reference>
<evidence type="ECO:0000313" key="2">
    <source>
        <dbReference type="EMBL" id="MEN5376159.1"/>
    </source>
</evidence>